<sequence length="95" mass="10558">MEMFQRLQAWKLKEADTRQQSSLGVLVSCPEKNDEAHFGKGNSGTAEKTMHEIRNERMMQLSTCGRGDSSSPFGVLESGSEAVIRLGDQRGRGKR</sequence>
<dbReference type="EMBL" id="JBFXLT010000006">
    <property type="protein sequence ID" value="KAL2820595.1"/>
    <property type="molecule type" value="Genomic_DNA"/>
</dbReference>
<proteinExistence type="predicted"/>
<name>A0ABR4HYN1_9EURO</name>
<dbReference type="PROSITE" id="PS51257">
    <property type="entry name" value="PROKAR_LIPOPROTEIN"/>
    <property type="match status" value="1"/>
</dbReference>
<feature type="compositionally biased region" description="Polar residues" evidence="1">
    <location>
        <begin position="63"/>
        <end position="72"/>
    </location>
</feature>
<evidence type="ECO:0000256" key="1">
    <source>
        <dbReference type="SAM" id="MobiDB-lite"/>
    </source>
</evidence>
<dbReference type="Proteomes" id="UP001610334">
    <property type="component" value="Unassembled WGS sequence"/>
</dbReference>
<protein>
    <submittedName>
        <fullName evidence="2">Uncharacterized protein</fullName>
    </submittedName>
</protein>
<evidence type="ECO:0000313" key="3">
    <source>
        <dbReference type="Proteomes" id="UP001610334"/>
    </source>
</evidence>
<reference evidence="2 3" key="1">
    <citation type="submission" date="2024-07" db="EMBL/GenBank/DDBJ databases">
        <title>Section-level genome sequencing and comparative genomics of Aspergillus sections Usti and Cavernicolus.</title>
        <authorList>
            <consortium name="Lawrence Berkeley National Laboratory"/>
            <person name="Nybo J.L."/>
            <person name="Vesth T.C."/>
            <person name="Theobald S."/>
            <person name="Frisvad J.C."/>
            <person name="Larsen T.O."/>
            <person name="Kjaerboelling I."/>
            <person name="Rothschild-Mancinelli K."/>
            <person name="Lyhne E.K."/>
            <person name="Kogle M.E."/>
            <person name="Barry K."/>
            <person name="Clum A."/>
            <person name="Na H."/>
            <person name="Ledsgaard L."/>
            <person name="Lin J."/>
            <person name="Lipzen A."/>
            <person name="Kuo A."/>
            <person name="Riley R."/>
            <person name="Mondo S."/>
            <person name="Labutti K."/>
            <person name="Haridas S."/>
            <person name="Pangalinan J."/>
            <person name="Salamov A.A."/>
            <person name="Simmons B.A."/>
            <person name="Magnuson J.K."/>
            <person name="Chen J."/>
            <person name="Drula E."/>
            <person name="Henrissat B."/>
            <person name="Wiebenga A."/>
            <person name="Lubbers R.J."/>
            <person name="Gomes A.C."/>
            <person name="Makela M.R."/>
            <person name="Stajich J."/>
            <person name="Grigoriev I.V."/>
            <person name="Mortensen U.H."/>
            <person name="De Vries R.P."/>
            <person name="Baker S.E."/>
            <person name="Andersen M.R."/>
        </authorList>
    </citation>
    <scope>NUCLEOTIDE SEQUENCE [LARGE SCALE GENOMIC DNA]</scope>
    <source>
        <strain evidence="2 3">CBS 588.65</strain>
    </source>
</reference>
<organism evidence="2 3">
    <name type="scientific">Aspergillus granulosus</name>
    <dbReference type="NCBI Taxonomy" id="176169"/>
    <lineage>
        <taxon>Eukaryota</taxon>
        <taxon>Fungi</taxon>
        <taxon>Dikarya</taxon>
        <taxon>Ascomycota</taxon>
        <taxon>Pezizomycotina</taxon>
        <taxon>Eurotiomycetes</taxon>
        <taxon>Eurotiomycetidae</taxon>
        <taxon>Eurotiales</taxon>
        <taxon>Aspergillaceae</taxon>
        <taxon>Aspergillus</taxon>
        <taxon>Aspergillus subgen. Nidulantes</taxon>
    </lineage>
</organism>
<feature type="region of interest" description="Disordered" evidence="1">
    <location>
        <begin position="63"/>
        <end position="95"/>
    </location>
</feature>
<evidence type="ECO:0000313" key="2">
    <source>
        <dbReference type="EMBL" id="KAL2820595.1"/>
    </source>
</evidence>
<accession>A0ABR4HYN1</accession>
<gene>
    <name evidence="2" type="ORF">BJX63DRAFT_279011</name>
</gene>
<comment type="caution">
    <text evidence="2">The sequence shown here is derived from an EMBL/GenBank/DDBJ whole genome shotgun (WGS) entry which is preliminary data.</text>
</comment>
<keyword evidence="3" id="KW-1185">Reference proteome</keyword>